<dbReference type="GO" id="GO:0005634">
    <property type="term" value="C:nucleus"/>
    <property type="evidence" value="ECO:0007669"/>
    <property type="project" value="UniProtKB-ARBA"/>
</dbReference>
<feature type="domain" description="C2H2-type" evidence="6">
    <location>
        <begin position="2"/>
        <end position="29"/>
    </location>
</feature>
<evidence type="ECO:0000256" key="2">
    <source>
        <dbReference type="ARBA" id="ARBA00022737"/>
    </source>
</evidence>
<protein>
    <recommendedName>
        <fullName evidence="6">C2H2-type domain-containing protein</fullName>
    </recommendedName>
</protein>
<evidence type="ECO:0000256" key="3">
    <source>
        <dbReference type="ARBA" id="ARBA00022771"/>
    </source>
</evidence>
<dbReference type="SMART" id="SM00355">
    <property type="entry name" value="ZnF_C2H2"/>
    <property type="match status" value="28"/>
</dbReference>
<feature type="domain" description="C2H2-type" evidence="6">
    <location>
        <begin position="1028"/>
        <end position="1055"/>
    </location>
</feature>
<dbReference type="OrthoDB" id="6755643at2759"/>
<dbReference type="InterPro" id="IPR013087">
    <property type="entry name" value="Znf_C2H2_type"/>
</dbReference>
<dbReference type="EMBL" id="OU896719">
    <property type="protein sequence ID" value="CAH1119808.1"/>
    <property type="molecule type" value="Genomic_DNA"/>
</dbReference>
<accession>A0A9P0GNL2</accession>
<dbReference type="FunFam" id="3.30.160.60:FF:000446">
    <property type="entry name" value="Zinc finger protein"/>
    <property type="match status" value="1"/>
</dbReference>
<name>A0A9P0GNL2_PHACE</name>
<feature type="domain" description="C2H2-type" evidence="6">
    <location>
        <begin position="346"/>
        <end position="373"/>
    </location>
</feature>
<feature type="domain" description="C2H2-type" evidence="6">
    <location>
        <begin position="30"/>
        <end position="57"/>
    </location>
</feature>
<keyword evidence="2" id="KW-0677">Repeat</keyword>
<feature type="domain" description="C2H2-type" evidence="6">
    <location>
        <begin position="702"/>
        <end position="732"/>
    </location>
</feature>
<sequence>MVKCPTCGKTFSCKKHLHKHLLVHSDDFKHKCCTCGKGFKAAYNMRVHMRSHEAVKPFQCSICLKTFTTKHLVESTSIEYPCEICHRVFDSLDFLNIHRSCITPRFNCRHCPYALPCECPQVDKTCFYCGDFVSIEDILGHLCFHGVLKQKTAVKLYFCPVCRKPFSNGTNMQEHLKMVRVIILCQMCLDFVHEDHTCDDQFWRCAFCKKPMRKRISKKMVDHICFHEYTEKDLEILEKSELSECDKCGLMLHKKKMANHLKTHLFVKCNICGEVKTKSTLRTHLRQVHQRVECEFCDQCFDSKLKYRNHCGAEHSTRICDICGTTLTTSQGLWRHKQRVHGNRDFKCSDCELSFATRCYLKRHMLVHGNEYKHKCPECGKGVKNKFNLRVHMRSHDKVKPLDESTSLEYPCEICHRLFDSLDFLNIHRSCITPRFNCLHCPYALPCECPQGEKTCFYCEDFVPIEDIVSHLCFHGVLKQKAAVKLYFCPVCLKRFSNGTNMQEHLKMVRVFIFCQVCLDFVHEDHTCEDQFWKCAYCRKGIRNKGKRKIVDHICFHEKNEKDFEILKKSELSECNKCGLLLHKLKMANHLETHLVMECKICKKLMTKLTIRTHLEKVHHQVGCEFCDQCFDSKEKYRKHCSTKHSRTNCDICGTMFATIRSLERHKLLAHHNGDFKCSDCEHSFVKPSFLKRHMLVHGNKHRCPECGKGVKNKYSLKVHMSLVESTSLEYPCEICHRLFDSLDFLNIHRSCVTPRFNCIKCPYADISSLCKCPQVDKTCFYCGDFVPFEDIVSHLCFHGVLKQQAAVKLYFCTVCLKPFSNVTNMQEHLKMVRVFIFCQVCLDFVREDHTCEDQFWKCVYCKKPIRNKRFKKIVDHICFHENNEKDFEILKKSELSECDKCGLVLHKKKMANHLETHIFVECKICGEFRTKSTLRAHLEKVHHQIECEFCDQCFDSKVKYRKHCSVEHSDRVCDICGIMLATSSGLRKHKQRSHGNRNFNCNDCEMSFPTPSYLKRHMLVHSNEFKHKCPECGKGVKNKCNLKVHMRSHDKVKPFECLICNKTFTTKQWRDNHLKTHKAE</sequence>
<keyword evidence="8" id="KW-1185">Reference proteome</keyword>
<evidence type="ECO:0000256" key="5">
    <source>
        <dbReference type="PROSITE-ProRule" id="PRU00042"/>
    </source>
</evidence>
<dbReference type="SUPFAM" id="SSF57667">
    <property type="entry name" value="beta-beta-alpha zinc fingers"/>
    <property type="match status" value="6"/>
</dbReference>
<keyword evidence="1" id="KW-0479">Metal-binding</keyword>
<feature type="domain" description="C2H2-type" evidence="6">
    <location>
        <begin position="648"/>
        <end position="677"/>
    </location>
</feature>
<dbReference type="PANTHER" id="PTHR24379">
    <property type="entry name" value="KRAB AND ZINC FINGER DOMAIN-CONTAINING"/>
    <property type="match status" value="1"/>
</dbReference>
<keyword evidence="3 5" id="KW-0863">Zinc-finger</keyword>
<dbReference type="Pfam" id="PF12874">
    <property type="entry name" value="zf-met"/>
    <property type="match status" value="3"/>
</dbReference>
<gene>
    <name evidence="7" type="ORF">PHAECO_LOCUS3732</name>
</gene>
<feature type="domain" description="C2H2-type" evidence="6">
    <location>
        <begin position="1056"/>
        <end position="1081"/>
    </location>
</feature>
<evidence type="ECO:0000256" key="4">
    <source>
        <dbReference type="ARBA" id="ARBA00022833"/>
    </source>
</evidence>
<dbReference type="Pfam" id="PF00096">
    <property type="entry name" value="zf-C2H2"/>
    <property type="match status" value="7"/>
</dbReference>
<reference evidence="7" key="2">
    <citation type="submission" date="2022-10" db="EMBL/GenBank/DDBJ databases">
        <authorList>
            <consortium name="ENA_rothamsted_submissions"/>
            <consortium name="culmorum"/>
            <person name="King R."/>
        </authorList>
    </citation>
    <scope>NUCLEOTIDE SEQUENCE</scope>
</reference>
<dbReference type="FunFam" id="3.30.160.60:FF:000100">
    <property type="entry name" value="Zinc finger 45-like"/>
    <property type="match status" value="2"/>
</dbReference>
<dbReference type="AlphaFoldDB" id="A0A9P0GNL2"/>
<feature type="domain" description="C2H2-type" evidence="6">
    <location>
        <begin position="676"/>
        <end position="703"/>
    </location>
</feature>
<dbReference type="InterPro" id="IPR036236">
    <property type="entry name" value="Znf_C2H2_sf"/>
</dbReference>
<evidence type="ECO:0000313" key="7">
    <source>
        <dbReference type="EMBL" id="CAH1119808.1"/>
    </source>
</evidence>
<reference evidence="7" key="1">
    <citation type="submission" date="2022-01" db="EMBL/GenBank/DDBJ databases">
        <authorList>
            <person name="King R."/>
        </authorList>
    </citation>
    <scope>NUCLEOTIDE SEQUENCE</scope>
</reference>
<proteinExistence type="predicted"/>
<evidence type="ECO:0000259" key="6">
    <source>
        <dbReference type="PROSITE" id="PS50157"/>
    </source>
</evidence>
<keyword evidence="4" id="KW-0862">Zinc</keyword>
<dbReference type="Gene3D" id="3.30.160.60">
    <property type="entry name" value="Classic Zinc Finger"/>
    <property type="match status" value="9"/>
</dbReference>
<dbReference type="Proteomes" id="UP001153737">
    <property type="component" value="Chromosome 13"/>
</dbReference>
<feature type="domain" description="C2H2-type" evidence="6">
    <location>
        <begin position="1000"/>
        <end position="1027"/>
    </location>
</feature>
<evidence type="ECO:0000313" key="8">
    <source>
        <dbReference type="Proteomes" id="UP001153737"/>
    </source>
</evidence>
<dbReference type="GO" id="GO:0008270">
    <property type="term" value="F:zinc ion binding"/>
    <property type="evidence" value="ECO:0007669"/>
    <property type="project" value="UniProtKB-KW"/>
</dbReference>
<dbReference type="PROSITE" id="PS50157">
    <property type="entry name" value="ZINC_FINGER_C2H2_2"/>
    <property type="match status" value="10"/>
</dbReference>
<evidence type="ECO:0000256" key="1">
    <source>
        <dbReference type="ARBA" id="ARBA00022723"/>
    </source>
</evidence>
<dbReference type="PANTHER" id="PTHR24379:SF121">
    <property type="entry name" value="C2H2-TYPE DOMAIN-CONTAINING PROTEIN"/>
    <property type="match status" value="1"/>
</dbReference>
<organism evidence="7 8">
    <name type="scientific">Phaedon cochleariae</name>
    <name type="common">Mustard beetle</name>
    <dbReference type="NCBI Taxonomy" id="80249"/>
    <lineage>
        <taxon>Eukaryota</taxon>
        <taxon>Metazoa</taxon>
        <taxon>Ecdysozoa</taxon>
        <taxon>Arthropoda</taxon>
        <taxon>Hexapoda</taxon>
        <taxon>Insecta</taxon>
        <taxon>Pterygota</taxon>
        <taxon>Neoptera</taxon>
        <taxon>Endopterygota</taxon>
        <taxon>Coleoptera</taxon>
        <taxon>Polyphaga</taxon>
        <taxon>Cucujiformia</taxon>
        <taxon>Chrysomeloidea</taxon>
        <taxon>Chrysomelidae</taxon>
        <taxon>Chrysomelinae</taxon>
        <taxon>Chrysomelini</taxon>
        <taxon>Phaedon</taxon>
    </lineage>
</organism>
<dbReference type="PROSITE" id="PS00028">
    <property type="entry name" value="ZINC_FINGER_C2H2_1"/>
    <property type="match status" value="12"/>
</dbReference>
<feature type="domain" description="C2H2-type" evidence="6">
    <location>
        <begin position="374"/>
        <end position="401"/>
    </location>
</feature>